<dbReference type="GO" id="GO:0019843">
    <property type="term" value="F:rRNA binding"/>
    <property type="evidence" value="ECO:0007669"/>
    <property type="project" value="UniProtKB-UniRule"/>
</dbReference>
<dbReference type="InterPro" id="IPR005824">
    <property type="entry name" value="KOW"/>
</dbReference>
<dbReference type="RefSeq" id="WP_114544442.1">
    <property type="nucleotide sequence ID" value="NZ_QQBG01000017.1"/>
</dbReference>
<keyword evidence="9" id="KW-1185">Reference proteome</keyword>
<evidence type="ECO:0000313" key="9">
    <source>
        <dbReference type="Proteomes" id="UP000253816"/>
    </source>
</evidence>
<dbReference type="AlphaFoldDB" id="A0A369K9W1"/>
<evidence type="ECO:0000259" key="7">
    <source>
        <dbReference type="SMART" id="SM00739"/>
    </source>
</evidence>
<dbReference type="InterPro" id="IPR014722">
    <property type="entry name" value="Rib_uL2_dom2"/>
</dbReference>
<dbReference type="GO" id="GO:0006412">
    <property type="term" value="P:translation"/>
    <property type="evidence" value="ECO:0007669"/>
    <property type="project" value="UniProtKB-UniRule"/>
</dbReference>
<dbReference type="InterPro" id="IPR057264">
    <property type="entry name" value="Ribosomal_uL24_C"/>
</dbReference>
<dbReference type="OrthoDB" id="9807419at2"/>
<dbReference type="GO" id="GO:0005840">
    <property type="term" value="C:ribosome"/>
    <property type="evidence" value="ECO:0007669"/>
    <property type="project" value="UniProtKB-KW"/>
</dbReference>
<dbReference type="GO" id="GO:0003735">
    <property type="term" value="F:structural constituent of ribosome"/>
    <property type="evidence" value="ECO:0007669"/>
    <property type="project" value="InterPro"/>
</dbReference>
<dbReference type="PROSITE" id="PS01108">
    <property type="entry name" value="RIBOSOMAL_L24"/>
    <property type="match status" value="1"/>
</dbReference>
<evidence type="ECO:0000313" key="8">
    <source>
        <dbReference type="EMBL" id="RDB31389.1"/>
    </source>
</evidence>
<evidence type="ECO:0000256" key="3">
    <source>
        <dbReference type="ARBA" id="ARBA00023274"/>
    </source>
</evidence>
<dbReference type="NCBIfam" id="TIGR01079">
    <property type="entry name" value="rplX_bact"/>
    <property type="match status" value="1"/>
</dbReference>
<dbReference type="HAMAP" id="MF_01326_B">
    <property type="entry name" value="Ribosomal_uL24_B"/>
    <property type="match status" value="1"/>
</dbReference>
<dbReference type="Pfam" id="PF17136">
    <property type="entry name" value="ribosomal_L24"/>
    <property type="match status" value="1"/>
</dbReference>
<dbReference type="SUPFAM" id="SSF50104">
    <property type="entry name" value="Translation proteins SH3-like domain"/>
    <property type="match status" value="1"/>
</dbReference>
<dbReference type="Proteomes" id="UP000253816">
    <property type="component" value="Unassembled WGS sequence"/>
</dbReference>
<dbReference type="PANTHER" id="PTHR12903">
    <property type="entry name" value="MITOCHONDRIAL RIBOSOMAL PROTEIN L24"/>
    <property type="match status" value="1"/>
</dbReference>
<dbReference type="InterPro" id="IPR008991">
    <property type="entry name" value="Translation_prot_SH3-like_sf"/>
</dbReference>
<accession>A0A369K9W1</accession>
<dbReference type="Gene3D" id="2.30.30.30">
    <property type="match status" value="1"/>
</dbReference>
<comment type="function">
    <text evidence="5">One of the proteins that surrounds the polypeptide exit tunnel on the outside of the subunit.</text>
</comment>
<dbReference type="InterPro" id="IPR005825">
    <property type="entry name" value="Ribosomal_uL24_CS"/>
</dbReference>
<evidence type="ECO:0000256" key="6">
    <source>
        <dbReference type="RuleBase" id="RU003477"/>
    </source>
</evidence>
<proteinExistence type="inferred from homology"/>
<evidence type="ECO:0000256" key="5">
    <source>
        <dbReference type="HAMAP-Rule" id="MF_01326"/>
    </source>
</evidence>
<gene>
    <name evidence="5" type="primary">rplX</name>
    <name evidence="8" type="ORF">HAT2_00506</name>
</gene>
<keyword evidence="2 5" id="KW-0689">Ribosomal protein</keyword>
<evidence type="ECO:0000256" key="4">
    <source>
        <dbReference type="ARBA" id="ARBA00035206"/>
    </source>
</evidence>
<feature type="domain" description="KOW" evidence="7">
    <location>
        <begin position="5"/>
        <end position="32"/>
    </location>
</feature>
<keyword evidence="5" id="KW-0699">rRNA-binding</keyword>
<organism evidence="8 9">
    <name type="scientific">Candidatus Similichlamydia laticola</name>
    <dbReference type="NCBI Taxonomy" id="2170265"/>
    <lineage>
        <taxon>Bacteria</taxon>
        <taxon>Pseudomonadati</taxon>
        <taxon>Chlamydiota</taxon>
        <taxon>Chlamydiia</taxon>
        <taxon>Parachlamydiales</taxon>
        <taxon>Candidatus Parilichlamydiaceae</taxon>
        <taxon>Candidatus Similichlamydia</taxon>
    </lineage>
</organism>
<evidence type="ECO:0000256" key="1">
    <source>
        <dbReference type="ARBA" id="ARBA00010618"/>
    </source>
</evidence>
<comment type="similarity">
    <text evidence="1 5 6">Belongs to the universal ribosomal protein uL24 family.</text>
</comment>
<comment type="subunit">
    <text evidence="5">Part of the 50S ribosomal subunit.</text>
</comment>
<comment type="caution">
    <text evidence="8">The sequence shown here is derived from an EMBL/GenBank/DDBJ whole genome shotgun (WGS) entry which is preliminary data.</text>
</comment>
<protein>
    <recommendedName>
        <fullName evidence="4 5">Large ribosomal subunit protein uL24</fullName>
    </recommendedName>
</protein>
<reference evidence="8 9" key="1">
    <citation type="submission" date="2018-07" db="EMBL/GenBank/DDBJ databases">
        <title>Comparative genomics of the Candidatus Parilichlamydiaceae reveals evidence of convergent evolution and genome reduction in the phylum Chlamydiae.</title>
        <authorList>
            <person name="Taylor-Brown A."/>
            <person name="Polkinghorne A."/>
        </authorList>
    </citation>
    <scope>NUCLEOTIDE SEQUENCE [LARGE SCALE GENOMIC DNA]</scope>
    <source>
        <strain evidence="8 9">Hat2</strain>
    </source>
</reference>
<dbReference type="GO" id="GO:1990904">
    <property type="term" value="C:ribonucleoprotein complex"/>
    <property type="evidence" value="ECO:0007669"/>
    <property type="project" value="UniProtKB-KW"/>
</dbReference>
<dbReference type="InterPro" id="IPR003256">
    <property type="entry name" value="Ribosomal_uL24"/>
</dbReference>
<keyword evidence="5" id="KW-0694">RNA-binding</keyword>
<name>A0A369K9W1_9BACT</name>
<keyword evidence="3 5" id="KW-0687">Ribonucleoprotein</keyword>
<comment type="function">
    <text evidence="5">One of two assembly initiator proteins, it binds directly to the 5'-end of the 23S rRNA, where it nucleates assembly of the 50S subunit.</text>
</comment>
<sequence length="116" mass="12775">MSAKWIRVGDLVRILSGKDKGKTGKVLARKGLRVVVEGMNKKTKHVKKSGPEGKGSILSIESPVHISNVSLCFEDGSLLKLRVREHVSGTKELIWTNVSGEVQVFRTIRKARVVTV</sequence>
<evidence type="ECO:0000256" key="2">
    <source>
        <dbReference type="ARBA" id="ARBA00022980"/>
    </source>
</evidence>
<dbReference type="InterPro" id="IPR041988">
    <property type="entry name" value="Ribosomal_uL24_KOW"/>
</dbReference>
<dbReference type="EMBL" id="QQBG01000017">
    <property type="protein sequence ID" value="RDB31389.1"/>
    <property type="molecule type" value="Genomic_DNA"/>
</dbReference>
<dbReference type="SMART" id="SM00739">
    <property type="entry name" value="KOW"/>
    <property type="match status" value="1"/>
</dbReference>
<dbReference type="Pfam" id="PF00467">
    <property type="entry name" value="KOW"/>
    <property type="match status" value="1"/>
</dbReference>
<dbReference type="CDD" id="cd06089">
    <property type="entry name" value="KOW_RPL26"/>
    <property type="match status" value="1"/>
</dbReference>